<dbReference type="EMBL" id="KQ947412">
    <property type="protein sequence ID" value="KUJ18856.1"/>
    <property type="molecule type" value="Genomic_DNA"/>
</dbReference>
<dbReference type="InParanoid" id="A0A194XFD4"/>
<feature type="transmembrane region" description="Helical" evidence="1">
    <location>
        <begin position="38"/>
        <end position="59"/>
    </location>
</feature>
<keyword evidence="1" id="KW-0812">Transmembrane</keyword>
<reference evidence="2 3" key="1">
    <citation type="submission" date="2015-10" db="EMBL/GenBank/DDBJ databases">
        <title>Full genome of DAOMC 229536 Phialocephala scopiformis, a fungal endophyte of spruce producing the potent anti-insectan compound rugulosin.</title>
        <authorList>
            <consortium name="DOE Joint Genome Institute"/>
            <person name="Walker A.K."/>
            <person name="Frasz S.L."/>
            <person name="Seifert K.A."/>
            <person name="Miller J.D."/>
            <person name="Mondo S.J."/>
            <person name="Labutti K."/>
            <person name="Lipzen A."/>
            <person name="Dockter R."/>
            <person name="Kennedy M."/>
            <person name="Grigoriev I.V."/>
            <person name="Spatafora J.W."/>
        </authorList>
    </citation>
    <scope>NUCLEOTIDE SEQUENCE [LARGE SCALE GENOMIC DNA]</scope>
    <source>
        <strain evidence="2 3">CBS 120377</strain>
    </source>
</reference>
<accession>A0A194XFD4</accession>
<dbReference type="GeneID" id="28817754"/>
<dbReference type="Proteomes" id="UP000070700">
    <property type="component" value="Unassembled WGS sequence"/>
</dbReference>
<dbReference type="OrthoDB" id="5327951at2759"/>
<evidence type="ECO:0000256" key="1">
    <source>
        <dbReference type="SAM" id="Phobius"/>
    </source>
</evidence>
<dbReference type="AlphaFoldDB" id="A0A194XFD4"/>
<evidence type="ECO:0000313" key="2">
    <source>
        <dbReference type="EMBL" id="KUJ18856.1"/>
    </source>
</evidence>
<keyword evidence="3" id="KW-1185">Reference proteome</keyword>
<protein>
    <submittedName>
        <fullName evidence="2">Uncharacterized protein</fullName>
    </submittedName>
</protein>
<dbReference type="RefSeq" id="XP_018073211.1">
    <property type="nucleotide sequence ID" value="XM_018208028.1"/>
</dbReference>
<name>A0A194XFD4_MOLSC</name>
<gene>
    <name evidence="2" type="ORF">LY89DRAFT_506284</name>
</gene>
<sequence length="447" mass="51496">MARIDLARVMGHNGDEEKGSMLSGVRQSCTSRPSRKTLWTFAAMVVVLQGLLVLKWFFYDQEVVVTPPYDVNETVGLVAAYYELLRDMRYLGRDSIAYPPHVGDKAINRTLAIDILGLDAKVYETLLLLPYITPYEDAWDTDKGRLLAEEELADKHASEASWWGGWMGQTRTIFWRNGHFVDYRSDGHLLLSRDPLLETNFRPNKSMDTLLPDYGALPKSAIPLSFLRFQRFGLVLVLDTASNRIVVLDTQSSGSKDPFFDRFKSNKWPLHYKIPKTKFYGQEMHGRLAPDLLREFIHLTSHLEPGYIPGSIRTDELYTPELSPPKWERWIKDLYKQYGWPSAEPLEECQFLSLRRQNHTCDHDPMKNFQAPAFSAAMAKLRHEISVKYLRDWYCPVPRKQEIIDKMKAQNLLTDEQLAYAKSDEPVIPLNLESWGGNLVFMQSGPD</sequence>
<keyword evidence="1" id="KW-0472">Membrane</keyword>
<proteinExistence type="predicted"/>
<dbReference type="KEGG" id="psco:LY89DRAFT_506284"/>
<evidence type="ECO:0000313" key="3">
    <source>
        <dbReference type="Proteomes" id="UP000070700"/>
    </source>
</evidence>
<keyword evidence="1" id="KW-1133">Transmembrane helix</keyword>
<organism evidence="2 3">
    <name type="scientific">Mollisia scopiformis</name>
    <name type="common">Conifer needle endophyte fungus</name>
    <name type="synonym">Phialocephala scopiformis</name>
    <dbReference type="NCBI Taxonomy" id="149040"/>
    <lineage>
        <taxon>Eukaryota</taxon>
        <taxon>Fungi</taxon>
        <taxon>Dikarya</taxon>
        <taxon>Ascomycota</taxon>
        <taxon>Pezizomycotina</taxon>
        <taxon>Leotiomycetes</taxon>
        <taxon>Helotiales</taxon>
        <taxon>Mollisiaceae</taxon>
        <taxon>Mollisia</taxon>
    </lineage>
</organism>